<accession>A0AAV5JZX5</accession>
<name>A0AAV5JZX5_9ROSI</name>
<organism evidence="2 3">
    <name type="scientific">Rubroshorea leprosula</name>
    <dbReference type="NCBI Taxonomy" id="152421"/>
    <lineage>
        <taxon>Eukaryota</taxon>
        <taxon>Viridiplantae</taxon>
        <taxon>Streptophyta</taxon>
        <taxon>Embryophyta</taxon>
        <taxon>Tracheophyta</taxon>
        <taxon>Spermatophyta</taxon>
        <taxon>Magnoliopsida</taxon>
        <taxon>eudicotyledons</taxon>
        <taxon>Gunneridae</taxon>
        <taxon>Pentapetalae</taxon>
        <taxon>rosids</taxon>
        <taxon>malvids</taxon>
        <taxon>Malvales</taxon>
        <taxon>Dipterocarpaceae</taxon>
        <taxon>Rubroshorea</taxon>
    </lineage>
</organism>
<feature type="compositionally biased region" description="Basic and acidic residues" evidence="1">
    <location>
        <begin position="239"/>
        <end position="285"/>
    </location>
</feature>
<feature type="compositionally biased region" description="Polar residues" evidence="1">
    <location>
        <begin position="301"/>
        <end position="312"/>
    </location>
</feature>
<gene>
    <name evidence="2" type="ORF">SLEP1_g27053</name>
</gene>
<dbReference type="EMBL" id="BPVZ01000045">
    <property type="protein sequence ID" value="GKV16406.1"/>
    <property type="molecule type" value="Genomic_DNA"/>
</dbReference>
<feature type="compositionally biased region" description="Basic and acidic residues" evidence="1">
    <location>
        <begin position="316"/>
        <end position="328"/>
    </location>
</feature>
<sequence>MDNMESEGCFIQRRKPMERPGVNQSETGGTRVYDIYSLNRKSKSGARFGFVRFLNVHDKRELERQLDQIWIGDWKLWVNSPRYDDVKKEENKEGKRQGLIPKYQSKSYAEVLRGNGAGNVEGVNKGQYRSEPLERRENRKREGFGIAENRKQDFLPSFHSGSEENESWSWDTDMDSMENGFRKIEEPAVEHNSEAEEEDDEVAGDKGKNGKIHHSQEEVEAADSLEKFQNSNSGAGRVGRLEEMQGHGDRTAPTVHRERANSAENWEKEGVESGLEKQDIKRTSERPIPQQTRCVEEESVALSSAQSVTSPIGPNRNEDSKIEETEHEITEEEDVDPFWKGFESEEGRLKQWMGRRADLNWTGKKKKKKIRSCRSIYSIDPVDPLVGVEEKRGKNRGKKWTTKKGKKATLAFRTASGSRAAGGSIGDT</sequence>
<feature type="region of interest" description="Disordered" evidence="1">
    <location>
        <begin position="186"/>
        <end position="335"/>
    </location>
</feature>
<reference evidence="2 3" key="1">
    <citation type="journal article" date="2021" name="Commun. Biol.">
        <title>The genome of Shorea leprosula (Dipterocarpaceae) highlights the ecological relevance of drought in aseasonal tropical rainforests.</title>
        <authorList>
            <person name="Ng K.K.S."/>
            <person name="Kobayashi M.J."/>
            <person name="Fawcett J.A."/>
            <person name="Hatakeyama M."/>
            <person name="Paape T."/>
            <person name="Ng C.H."/>
            <person name="Ang C.C."/>
            <person name="Tnah L.H."/>
            <person name="Lee C.T."/>
            <person name="Nishiyama T."/>
            <person name="Sese J."/>
            <person name="O'Brien M.J."/>
            <person name="Copetti D."/>
            <person name="Mohd Noor M.I."/>
            <person name="Ong R.C."/>
            <person name="Putra M."/>
            <person name="Sireger I.Z."/>
            <person name="Indrioko S."/>
            <person name="Kosugi Y."/>
            <person name="Izuno A."/>
            <person name="Isagi Y."/>
            <person name="Lee S.L."/>
            <person name="Shimizu K.K."/>
        </authorList>
    </citation>
    <scope>NUCLEOTIDE SEQUENCE [LARGE SCALE GENOMIC DNA]</scope>
    <source>
        <strain evidence="2">214</strain>
    </source>
</reference>
<feature type="compositionally biased region" description="Basic residues" evidence="1">
    <location>
        <begin position="393"/>
        <end position="407"/>
    </location>
</feature>
<protein>
    <recommendedName>
        <fullName evidence="4">RRM domain-containing protein</fullName>
    </recommendedName>
</protein>
<feature type="region of interest" description="Disordered" evidence="1">
    <location>
        <begin position="393"/>
        <end position="428"/>
    </location>
</feature>
<comment type="caution">
    <text evidence="2">The sequence shown here is derived from an EMBL/GenBank/DDBJ whole genome shotgun (WGS) entry which is preliminary data.</text>
</comment>
<evidence type="ECO:0000256" key="1">
    <source>
        <dbReference type="SAM" id="MobiDB-lite"/>
    </source>
</evidence>
<evidence type="ECO:0000313" key="3">
    <source>
        <dbReference type="Proteomes" id="UP001054252"/>
    </source>
</evidence>
<evidence type="ECO:0000313" key="2">
    <source>
        <dbReference type="EMBL" id="GKV16406.1"/>
    </source>
</evidence>
<feature type="compositionally biased region" description="Basic and acidic residues" evidence="1">
    <location>
        <begin position="131"/>
        <end position="153"/>
    </location>
</feature>
<keyword evidence="3" id="KW-1185">Reference proteome</keyword>
<evidence type="ECO:0008006" key="4">
    <source>
        <dbReference type="Google" id="ProtNLM"/>
    </source>
</evidence>
<dbReference type="Proteomes" id="UP001054252">
    <property type="component" value="Unassembled WGS sequence"/>
</dbReference>
<dbReference type="AlphaFoldDB" id="A0AAV5JZX5"/>
<proteinExistence type="predicted"/>
<feature type="region of interest" description="Disordered" evidence="1">
    <location>
        <begin position="116"/>
        <end position="171"/>
    </location>
</feature>